<comment type="caution">
    <text evidence="2">The sequence shown here is derived from an EMBL/GenBank/DDBJ whole genome shotgun (WGS) entry which is preliminary data.</text>
</comment>
<sequence>METFTLFCGTDRPAQTRVQKTARAYHSPHIFSSTNTSGARIGDDGSQRTALGARGWKRRLRRVMIVANAQRWERWLKATPSPGDDRSQRTALGTMVESDAFAE</sequence>
<feature type="region of interest" description="Disordered" evidence="1">
    <location>
        <begin position="77"/>
        <end position="103"/>
    </location>
</feature>
<organism evidence="2 3">
    <name type="scientific">Aliidiomarina sanyensis</name>
    <dbReference type="NCBI Taxonomy" id="1249555"/>
    <lineage>
        <taxon>Bacteria</taxon>
        <taxon>Pseudomonadati</taxon>
        <taxon>Pseudomonadota</taxon>
        <taxon>Gammaproteobacteria</taxon>
        <taxon>Alteromonadales</taxon>
        <taxon>Idiomarinaceae</taxon>
        <taxon>Aliidiomarina</taxon>
    </lineage>
</organism>
<proteinExistence type="predicted"/>
<protein>
    <submittedName>
        <fullName evidence="2">Uncharacterized protein</fullName>
    </submittedName>
</protein>
<dbReference type="EMBL" id="PIPM01000006">
    <property type="protein sequence ID" value="RUO32756.1"/>
    <property type="molecule type" value="Genomic_DNA"/>
</dbReference>
<feature type="region of interest" description="Disordered" evidence="1">
    <location>
        <begin position="29"/>
        <end position="48"/>
    </location>
</feature>
<evidence type="ECO:0000313" key="3">
    <source>
        <dbReference type="Proteomes" id="UP000288405"/>
    </source>
</evidence>
<dbReference type="Proteomes" id="UP000288405">
    <property type="component" value="Unassembled WGS sequence"/>
</dbReference>
<name>A0A432WG05_9GAMM</name>
<gene>
    <name evidence="2" type="ORF">CWE11_06905</name>
</gene>
<reference evidence="2 3" key="1">
    <citation type="journal article" date="2011" name="Front. Microbiol.">
        <title>Genomic signatures of strain selection and enhancement in Bacillus atrophaeus var. globigii, a historical biowarfare simulant.</title>
        <authorList>
            <person name="Gibbons H.S."/>
            <person name="Broomall S.M."/>
            <person name="McNew L.A."/>
            <person name="Daligault H."/>
            <person name="Chapman C."/>
            <person name="Bruce D."/>
            <person name="Karavis M."/>
            <person name="Krepps M."/>
            <person name="McGregor P.A."/>
            <person name="Hong C."/>
            <person name="Park K.H."/>
            <person name="Akmal A."/>
            <person name="Feldman A."/>
            <person name="Lin J.S."/>
            <person name="Chang W.E."/>
            <person name="Higgs B.W."/>
            <person name="Demirev P."/>
            <person name="Lindquist J."/>
            <person name="Liem A."/>
            <person name="Fochler E."/>
            <person name="Read T.D."/>
            <person name="Tapia R."/>
            <person name="Johnson S."/>
            <person name="Bishop-Lilly K.A."/>
            <person name="Detter C."/>
            <person name="Han C."/>
            <person name="Sozhamannan S."/>
            <person name="Rosenzweig C.N."/>
            <person name="Skowronski E.W."/>
        </authorList>
    </citation>
    <scope>NUCLEOTIDE SEQUENCE [LARGE SCALE GENOMIC DNA]</scope>
    <source>
        <strain evidence="2 3">GYP-17</strain>
    </source>
</reference>
<evidence type="ECO:0000256" key="1">
    <source>
        <dbReference type="SAM" id="MobiDB-lite"/>
    </source>
</evidence>
<keyword evidence="3" id="KW-1185">Reference proteome</keyword>
<dbReference type="AlphaFoldDB" id="A0A432WG05"/>
<accession>A0A432WG05</accession>
<evidence type="ECO:0000313" key="2">
    <source>
        <dbReference type="EMBL" id="RUO32756.1"/>
    </source>
</evidence>